<proteinExistence type="predicted"/>
<dbReference type="InterPro" id="IPR046831">
    <property type="entry name" value="Calmodulin_bind_N"/>
</dbReference>
<dbReference type="GO" id="GO:0043565">
    <property type="term" value="F:sequence-specific DNA binding"/>
    <property type="evidence" value="ECO:0007669"/>
    <property type="project" value="TreeGrafter"/>
</dbReference>
<dbReference type="EMBL" id="JADCNL010000005">
    <property type="protein sequence ID" value="KAG0479809.1"/>
    <property type="molecule type" value="Genomic_DNA"/>
</dbReference>
<dbReference type="GO" id="GO:0003700">
    <property type="term" value="F:DNA-binding transcription factor activity"/>
    <property type="evidence" value="ECO:0007669"/>
    <property type="project" value="TreeGrafter"/>
</dbReference>
<name>A0A835QW50_VANPL</name>
<dbReference type="PANTHER" id="PTHR31713">
    <property type="entry name" value="OS02G0177800 PROTEIN"/>
    <property type="match status" value="1"/>
</dbReference>
<keyword evidence="5" id="KW-1185">Reference proteome</keyword>
<dbReference type="InterPro" id="IPR046830">
    <property type="entry name" value="Calmod_bind_M"/>
</dbReference>
<accession>A0A835QW50</accession>
<dbReference type="GO" id="GO:0005516">
    <property type="term" value="F:calmodulin binding"/>
    <property type="evidence" value="ECO:0007669"/>
    <property type="project" value="InterPro"/>
</dbReference>
<dbReference type="GO" id="GO:0005634">
    <property type="term" value="C:nucleus"/>
    <property type="evidence" value="ECO:0007669"/>
    <property type="project" value="TreeGrafter"/>
</dbReference>
<sequence length="482" mass="54494">MCEPAEQKPMASKRPCYREDGTSDGSHWRAPGAKRRCCCLTDPELTLKEFMEKLNPSDLQTVQNLCKKYDFDVPQPSVSSGAPKYRFSFRNKLPDTIFTDRQIKAENGMVEIVILDASNKIVRCGGLASAVVEIFVLDGDFNGDEHGQWANEDYTKHMVCPRKDKRPLLIGNLYIQLHDGIGYISDVKFTDNSSWMKSKTFKLGVKQSAGTEMVEEVRAGVSNAFRVKDRHGESNQKDYPPSMKDEVCCLKGIFKNGTFHKKLLELGIRTVADFLNYCNDDPENLRNIIQMPKGTWVKTLNHAIESKERCSSLLDCFVNFPPYQDPLEITGSNSLWTTNVLDEYVDHLPYYTDCEPPISEIFTNGRSQPASTFSFSSTKSSKSVHITKGVIAEQLDISLEFLMNGKERGYVPNKFDGVSLSSPCLWSVLIFVARWKIAALRTRKNKFLANSLLENNADVLRYSNENEPSWEDLPPIICLSPL</sequence>
<evidence type="ECO:0000313" key="4">
    <source>
        <dbReference type="EMBL" id="KAG0479809.1"/>
    </source>
</evidence>
<dbReference type="InterPro" id="IPR012416">
    <property type="entry name" value="CBP60"/>
</dbReference>
<organism evidence="4 5">
    <name type="scientific">Vanilla planifolia</name>
    <name type="common">Vanilla</name>
    <dbReference type="NCBI Taxonomy" id="51239"/>
    <lineage>
        <taxon>Eukaryota</taxon>
        <taxon>Viridiplantae</taxon>
        <taxon>Streptophyta</taxon>
        <taxon>Embryophyta</taxon>
        <taxon>Tracheophyta</taxon>
        <taxon>Spermatophyta</taxon>
        <taxon>Magnoliopsida</taxon>
        <taxon>Liliopsida</taxon>
        <taxon>Asparagales</taxon>
        <taxon>Orchidaceae</taxon>
        <taxon>Vanilloideae</taxon>
        <taxon>Vanilleae</taxon>
        <taxon>Vanilla</taxon>
    </lineage>
</organism>
<feature type="domain" description="Calmodulin binding protein central" evidence="3">
    <location>
        <begin position="243"/>
        <end position="305"/>
    </location>
</feature>
<evidence type="ECO:0000259" key="3">
    <source>
        <dbReference type="Pfam" id="PF20451"/>
    </source>
</evidence>
<reference evidence="4 5" key="1">
    <citation type="journal article" date="2020" name="Nat. Food">
        <title>A phased Vanilla planifolia genome enables genetic improvement of flavour and production.</title>
        <authorList>
            <person name="Hasing T."/>
            <person name="Tang H."/>
            <person name="Brym M."/>
            <person name="Khazi F."/>
            <person name="Huang T."/>
            <person name="Chambers A.H."/>
        </authorList>
    </citation>
    <scope>NUCLEOTIDE SEQUENCE [LARGE SCALE GENOMIC DNA]</scope>
    <source>
        <tissue evidence="4">Leaf</tissue>
    </source>
</reference>
<dbReference type="GO" id="GO:0080142">
    <property type="term" value="P:regulation of salicylic acid biosynthetic process"/>
    <property type="evidence" value="ECO:0007669"/>
    <property type="project" value="TreeGrafter"/>
</dbReference>
<dbReference type="Pfam" id="PF07887">
    <property type="entry name" value="Calmodulin_bind"/>
    <property type="match status" value="1"/>
</dbReference>
<evidence type="ECO:0000313" key="5">
    <source>
        <dbReference type="Proteomes" id="UP000636800"/>
    </source>
</evidence>
<comment type="caution">
    <text evidence="4">The sequence shown here is derived from an EMBL/GenBank/DDBJ whole genome shotgun (WGS) entry which is preliminary data.</text>
</comment>
<evidence type="ECO:0000256" key="1">
    <source>
        <dbReference type="SAM" id="MobiDB-lite"/>
    </source>
</evidence>
<dbReference type="AlphaFoldDB" id="A0A835QW50"/>
<feature type="region of interest" description="Disordered" evidence="1">
    <location>
        <begin position="1"/>
        <end position="27"/>
    </location>
</feature>
<feature type="domain" description="Calmodulin binding protein-like N-terminal" evidence="2">
    <location>
        <begin position="86"/>
        <end position="230"/>
    </location>
</feature>
<dbReference type="OrthoDB" id="207084at2759"/>
<dbReference type="Proteomes" id="UP000636800">
    <property type="component" value="Chromosome 5"/>
</dbReference>
<dbReference type="Pfam" id="PF20451">
    <property type="entry name" value="Calmod_bind_M"/>
    <property type="match status" value="1"/>
</dbReference>
<protein>
    <submittedName>
        <fullName evidence="4">Uncharacterized protein</fullName>
    </submittedName>
</protein>
<dbReference type="PANTHER" id="PTHR31713:SF43">
    <property type="entry name" value="CALMODULIN-BINDING PROTEIN 60 G"/>
    <property type="match status" value="1"/>
</dbReference>
<evidence type="ECO:0000259" key="2">
    <source>
        <dbReference type="Pfam" id="PF07887"/>
    </source>
</evidence>
<gene>
    <name evidence="4" type="ORF">HPP92_010667</name>
</gene>